<sequence length="379" mass="39495">MKKHVRSAGGVIGLALAGVLAGLPSPARAAAPGWTHDGFGPGNTGYNAAESVVNAGTVKKLKLRWRATPRPGTDGCLEQTTPVVADGRMFMVDGGGVGAYDVRTGRRLWSDTAVMREMVHRTMTVAGGLLITTGYSCYGVSDPSGHIVALDAKTGAVRWKLLEGSATESVVADSGMLVSYSVCEVCSSHRISGYRAGDGTEVWGREGVLASPVSAGGRLLVTGTEKGSFAVAATTGEVLWRSGIRWSVLASNPASDQFYVRGPDRRLAALNASNGTVLWSVPSAEGQVAADGRRVYVSRDDGVTAYDAVTGRRLWHRAGVPVSRPVRAGGLLYVAGGILSAADGSLVMSATYSSAEHHAVVVGGRVFRVKGYEVQAYTP</sequence>
<evidence type="ECO:0000313" key="3">
    <source>
        <dbReference type="EMBL" id="MBB4767431.1"/>
    </source>
</evidence>
<feature type="chain" id="PRO_5030986868" evidence="1">
    <location>
        <begin position="30"/>
        <end position="379"/>
    </location>
</feature>
<feature type="signal peptide" evidence="1">
    <location>
        <begin position="1"/>
        <end position="29"/>
    </location>
</feature>
<feature type="domain" description="Pyrrolo-quinoline quinone repeat" evidence="2">
    <location>
        <begin position="63"/>
        <end position="161"/>
    </location>
</feature>
<dbReference type="SUPFAM" id="SSF50998">
    <property type="entry name" value="Quinoprotein alcohol dehydrogenase-like"/>
    <property type="match status" value="1"/>
</dbReference>
<dbReference type="EMBL" id="JACHNH010000001">
    <property type="protein sequence ID" value="MBB4767431.1"/>
    <property type="molecule type" value="Genomic_DNA"/>
</dbReference>
<dbReference type="Proteomes" id="UP000578112">
    <property type="component" value="Unassembled WGS sequence"/>
</dbReference>
<name>A0A7W7I6X9_9ACTN</name>
<accession>A0A7W7I6X9</accession>
<comment type="caution">
    <text evidence="3">The sequence shown here is derived from an EMBL/GenBank/DDBJ whole genome shotgun (WGS) entry which is preliminary data.</text>
</comment>
<dbReference type="InterPro" id="IPR002372">
    <property type="entry name" value="PQQ_rpt_dom"/>
</dbReference>
<proteinExistence type="predicted"/>
<dbReference type="PANTHER" id="PTHR34512:SF30">
    <property type="entry name" value="OUTER MEMBRANE PROTEIN ASSEMBLY FACTOR BAMB"/>
    <property type="match status" value="1"/>
</dbReference>
<feature type="domain" description="Pyrrolo-quinoline quinone repeat" evidence="2">
    <location>
        <begin position="190"/>
        <end position="288"/>
    </location>
</feature>
<dbReference type="InterPro" id="IPR011047">
    <property type="entry name" value="Quinoprotein_ADH-like_sf"/>
</dbReference>
<dbReference type="RefSeq" id="WP_184998444.1">
    <property type="nucleotide sequence ID" value="NZ_BOMK01000076.1"/>
</dbReference>
<evidence type="ECO:0000313" key="4">
    <source>
        <dbReference type="Proteomes" id="UP000578112"/>
    </source>
</evidence>
<evidence type="ECO:0000256" key="1">
    <source>
        <dbReference type="SAM" id="SignalP"/>
    </source>
</evidence>
<dbReference type="SMART" id="SM00564">
    <property type="entry name" value="PQQ"/>
    <property type="match status" value="5"/>
</dbReference>
<dbReference type="AlphaFoldDB" id="A0A7W7I6X9"/>
<keyword evidence="4" id="KW-1185">Reference proteome</keyword>
<feature type="domain" description="Pyrrolo-quinoline quinone repeat" evidence="2">
    <location>
        <begin position="300"/>
        <end position="376"/>
    </location>
</feature>
<dbReference type="Gene3D" id="2.140.10.10">
    <property type="entry name" value="Quinoprotein alcohol dehydrogenase-like superfamily"/>
    <property type="match status" value="1"/>
</dbReference>
<dbReference type="PANTHER" id="PTHR34512">
    <property type="entry name" value="CELL SURFACE PROTEIN"/>
    <property type="match status" value="1"/>
</dbReference>
<protein>
    <submittedName>
        <fullName evidence="3">Outer membrane protein assembly factor BamB</fullName>
    </submittedName>
</protein>
<reference evidence="3 4" key="1">
    <citation type="submission" date="2020-08" db="EMBL/GenBank/DDBJ databases">
        <title>Sequencing the genomes of 1000 actinobacteria strains.</title>
        <authorList>
            <person name="Klenk H.-P."/>
        </authorList>
    </citation>
    <scope>NUCLEOTIDE SEQUENCE [LARGE SCALE GENOMIC DNA]</scope>
    <source>
        <strain evidence="3 4">DSM 43149</strain>
    </source>
</reference>
<dbReference type="Gene3D" id="2.130.10.10">
    <property type="entry name" value="YVTN repeat-like/Quinoprotein amine dehydrogenase"/>
    <property type="match status" value="1"/>
</dbReference>
<gene>
    <name evidence="3" type="ORF">BJ971_007987</name>
</gene>
<evidence type="ECO:0000259" key="2">
    <source>
        <dbReference type="Pfam" id="PF13360"/>
    </source>
</evidence>
<dbReference type="InterPro" id="IPR018391">
    <property type="entry name" value="PQQ_b-propeller_rpt"/>
</dbReference>
<dbReference type="InterPro" id="IPR015943">
    <property type="entry name" value="WD40/YVTN_repeat-like_dom_sf"/>
</dbReference>
<organism evidence="3 4">
    <name type="scientific">Actinoplanes digitatis</name>
    <dbReference type="NCBI Taxonomy" id="1868"/>
    <lineage>
        <taxon>Bacteria</taxon>
        <taxon>Bacillati</taxon>
        <taxon>Actinomycetota</taxon>
        <taxon>Actinomycetes</taxon>
        <taxon>Micromonosporales</taxon>
        <taxon>Micromonosporaceae</taxon>
        <taxon>Actinoplanes</taxon>
    </lineage>
</organism>
<keyword evidence="1" id="KW-0732">Signal</keyword>
<dbReference type="Pfam" id="PF13360">
    <property type="entry name" value="PQQ_2"/>
    <property type="match status" value="3"/>
</dbReference>